<dbReference type="EMBL" id="MIKE01000022">
    <property type="protein sequence ID" value="OHT45462.1"/>
    <property type="molecule type" value="Genomic_DNA"/>
</dbReference>
<evidence type="ECO:0000313" key="2">
    <source>
        <dbReference type="EMBL" id="OHT45462.1"/>
    </source>
</evidence>
<dbReference type="OrthoDB" id="1449506at2"/>
<protein>
    <submittedName>
        <fullName evidence="2">Uncharacterized protein</fullName>
    </submittedName>
</protein>
<feature type="transmembrane region" description="Helical" evidence="1">
    <location>
        <begin position="27"/>
        <end position="46"/>
    </location>
</feature>
<sequence length="61" mass="6915">MKAFKILIMILAISVALYEQVSAEKNIYIMVIAIAVFMYGMMQLSAKTPSKNQDKEEQDVD</sequence>
<evidence type="ECO:0000313" key="5">
    <source>
        <dbReference type="Proteomes" id="UP000198319"/>
    </source>
</evidence>
<keyword evidence="1" id="KW-1133">Transmembrane helix</keyword>
<keyword evidence="1" id="KW-0812">Transmembrane</keyword>
<keyword evidence="5" id="KW-1185">Reference proteome</keyword>
<dbReference type="AlphaFoldDB" id="A0A1S1J484"/>
<name>A0A1S1J484_9FLAO</name>
<reference evidence="4" key="1">
    <citation type="submission" date="2016-09" db="EMBL/GenBank/DDBJ databases">
        <authorList>
            <person name="Chen S."/>
            <person name="Walker E."/>
        </authorList>
    </citation>
    <scope>NUCLEOTIDE SEQUENCE [LARGE SCALE GENOMIC DNA]</scope>
    <source>
        <strain evidence="4">MSU</strain>
    </source>
</reference>
<evidence type="ECO:0000256" key="1">
    <source>
        <dbReference type="SAM" id="Phobius"/>
    </source>
</evidence>
<reference evidence="3 5" key="3">
    <citation type="submission" date="2016-11" db="EMBL/GenBank/DDBJ databases">
        <title>Whole genomes of Flavobacteriaceae.</title>
        <authorList>
            <person name="Stine C."/>
            <person name="Li C."/>
            <person name="Tadesse D."/>
        </authorList>
    </citation>
    <scope>NUCLEOTIDE SEQUENCE [LARGE SCALE GENOMIC DNA]</scope>
    <source>
        <strain evidence="3 5">ATCC BAA-2541</strain>
    </source>
</reference>
<comment type="caution">
    <text evidence="2">The sequence shown here is derived from an EMBL/GenBank/DDBJ whole genome shotgun (WGS) entry which is preliminary data.</text>
</comment>
<evidence type="ECO:0000313" key="3">
    <source>
        <dbReference type="EMBL" id="OXB18120.1"/>
    </source>
</evidence>
<evidence type="ECO:0000313" key="4">
    <source>
        <dbReference type="Proteomes" id="UP000180252"/>
    </source>
</evidence>
<keyword evidence="1" id="KW-0472">Membrane</keyword>
<reference evidence="2" key="2">
    <citation type="submission" date="2016-09" db="EMBL/GenBank/DDBJ databases">
        <authorList>
            <person name="Capua I."/>
            <person name="De Benedictis P."/>
            <person name="Joannis T."/>
            <person name="Lombin L.H."/>
            <person name="Cattoli G."/>
        </authorList>
    </citation>
    <scope>NUCLEOTIDE SEQUENCE [LARGE SCALE GENOMIC DNA]</scope>
    <source>
        <strain evidence="2">MSU</strain>
    </source>
</reference>
<dbReference type="RefSeq" id="WP_017498305.1">
    <property type="nucleotide sequence ID" value="NZ_CP166110.1"/>
</dbReference>
<dbReference type="EMBL" id="MUHG01000023">
    <property type="protein sequence ID" value="OXB18120.1"/>
    <property type="molecule type" value="Genomic_DNA"/>
</dbReference>
<dbReference type="Proteomes" id="UP000180252">
    <property type="component" value="Unassembled WGS sequence"/>
</dbReference>
<gene>
    <name evidence="3" type="ORF">B0A71_14385</name>
    <name evidence="2" type="ORF">BHE19_06375</name>
</gene>
<proteinExistence type="predicted"/>
<accession>A0A1S1J484</accession>
<organism evidence="2 4">
    <name type="scientific">Flavobacterium tructae</name>
    <dbReference type="NCBI Taxonomy" id="1114873"/>
    <lineage>
        <taxon>Bacteria</taxon>
        <taxon>Pseudomonadati</taxon>
        <taxon>Bacteroidota</taxon>
        <taxon>Flavobacteriia</taxon>
        <taxon>Flavobacteriales</taxon>
        <taxon>Flavobacteriaceae</taxon>
        <taxon>Flavobacterium</taxon>
    </lineage>
</organism>
<dbReference type="Proteomes" id="UP000198319">
    <property type="component" value="Unassembled WGS sequence"/>
</dbReference>